<dbReference type="Proteomes" id="UP000287166">
    <property type="component" value="Unassembled WGS sequence"/>
</dbReference>
<protein>
    <recommendedName>
        <fullName evidence="3">Tocopherol cyclase</fullName>
    </recommendedName>
</protein>
<name>A0A401GZW7_9APHY</name>
<dbReference type="GO" id="GO:0009976">
    <property type="term" value="F:tocopherol cyclase activity"/>
    <property type="evidence" value="ECO:0007669"/>
    <property type="project" value="InterPro"/>
</dbReference>
<dbReference type="SUPFAM" id="SSF159245">
    <property type="entry name" value="AttH-like"/>
    <property type="match status" value="1"/>
</dbReference>
<keyword evidence="2" id="KW-1185">Reference proteome</keyword>
<organism evidence="1 2">
    <name type="scientific">Sparassis crispa</name>
    <dbReference type="NCBI Taxonomy" id="139825"/>
    <lineage>
        <taxon>Eukaryota</taxon>
        <taxon>Fungi</taxon>
        <taxon>Dikarya</taxon>
        <taxon>Basidiomycota</taxon>
        <taxon>Agaricomycotina</taxon>
        <taxon>Agaricomycetes</taxon>
        <taxon>Polyporales</taxon>
        <taxon>Sparassidaceae</taxon>
        <taxon>Sparassis</taxon>
    </lineage>
</organism>
<dbReference type="InParanoid" id="A0A401GZW7"/>
<gene>
    <name evidence="1" type="ORF">SCP_1103900</name>
</gene>
<dbReference type="InterPro" id="IPR025893">
    <property type="entry name" value="Tocopherol_cyclase"/>
</dbReference>
<reference evidence="1 2" key="1">
    <citation type="journal article" date="2018" name="Sci. Rep.">
        <title>Genome sequence of the cauliflower mushroom Sparassis crispa (Hanabiratake) and its association with beneficial usage.</title>
        <authorList>
            <person name="Kiyama R."/>
            <person name="Furutani Y."/>
            <person name="Kawaguchi K."/>
            <person name="Nakanishi T."/>
        </authorList>
    </citation>
    <scope>NUCLEOTIDE SEQUENCE [LARGE SCALE GENOMIC DNA]</scope>
</reference>
<accession>A0A401GZW7</accession>
<sequence>MNLQTVLTSPLALWKTLFVSIFPESPLVHQQDHFAPHPPSGFEGYYSRTLLDNGGTLAIIFCWVKDAKSRGDMVYVSYHPTEAGGISEFQHVFFVDCINAQVDHYTPNQPLSFTLRAPSIGSLEVTPRSMNYAISVSNCQLDLTLSLDNPTPWSKSRPLEGPMGPFTHLSHLLPLNWTVHSISSTAKLTLTYSGQTHSVSGVTHMEKNWGTSFPEGWIWGQSFSTAARSFCLAGGAALPGVHAYLVGYRSAACNWDFRPPFTVSIGLISPFIIIKHDSRKGTVDMELRTFTRKLVVRMDAPIDSFLPFPAPLKEGHRSGYAYESFKARTWVEAWSRRWPWQNWKLIEKGFCGMTEDGTPCSALEFGGSFCHLSTAPSS</sequence>
<dbReference type="PANTHER" id="PTHR35309:SF4">
    <property type="entry name" value="TOCOPHEROL CYCLASE"/>
    <property type="match status" value="1"/>
</dbReference>
<evidence type="ECO:0000313" key="2">
    <source>
        <dbReference type="Proteomes" id="UP000287166"/>
    </source>
</evidence>
<proteinExistence type="predicted"/>
<dbReference type="GeneID" id="38784630"/>
<dbReference type="EMBL" id="BFAD01000011">
    <property type="protein sequence ID" value="GBE87713.1"/>
    <property type="molecule type" value="Genomic_DNA"/>
</dbReference>
<dbReference type="PANTHER" id="PTHR35309">
    <property type="match status" value="1"/>
</dbReference>
<dbReference type="RefSeq" id="XP_027618626.1">
    <property type="nucleotide sequence ID" value="XM_027762825.1"/>
</dbReference>
<dbReference type="OrthoDB" id="5421239at2759"/>
<comment type="caution">
    <text evidence="1">The sequence shown here is derived from an EMBL/GenBank/DDBJ whole genome shotgun (WGS) entry which is preliminary data.</text>
</comment>
<dbReference type="AlphaFoldDB" id="A0A401GZW7"/>
<evidence type="ECO:0000313" key="1">
    <source>
        <dbReference type="EMBL" id="GBE87713.1"/>
    </source>
</evidence>
<evidence type="ECO:0008006" key="3">
    <source>
        <dbReference type="Google" id="ProtNLM"/>
    </source>
</evidence>